<evidence type="ECO:0000256" key="1">
    <source>
        <dbReference type="ARBA" id="ARBA00009632"/>
    </source>
</evidence>
<name>A0A2N5XZK5_9GAMM</name>
<dbReference type="PANTHER" id="PTHR21432">
    <property type="entry name" value="ACETYL-COA HYDROLASE-RELATED"/>
    <property type="match status" value="1"/>
</dbReference>
<dbReference type="Pfam" id="PF02550">
    <property type="entry name" value="AcetylCoA_hydro"/>
    <property type="match status" value="1"/>
</dbReference>
<reference evidence="6" key="1">
    <citation type="submission" date="2017-11" db="EMBL/GenBank/DDBJ databases">
        <title>The draft genome sequence of Chromatocurvus sp. F02.</title>
        <authorList>
            <person name="Du Z.-J."/>
            <person name="Chang Y.-Q."/>
        </authorList>
    </citation>
    <scope>NUCLEOTIDE SEQUENCE [LARGE SCALE GENOMIC DNA]</scope>
    <source>
        <strain evidence="6">F02</strain>
    </source>
</reference>
<organism evidence="5 6">
    <name type="scientific">Kineobactrum sediminis</name>
    <dbReference type="NCBI Taxonomy" id="1905677"/>
    <lineage>
        <taxon>Bacteria</taxon>
        <taxon>Pseudomonadati</taxon>
        <taxon>Pseudomonadota</taxon>
        <taxon>Gammaproteobacteria</taxon>
        <taxon>Cellvibrionales</taxon>
        <taxon>Halieaceae</taxon>
        <taxon>Kineobactrum</taxon>
    </lineage>
</organism>
<evidence type="ECO:0000256" key="2">
    <source>
        <dbReference type="ARBA" id="ARBA00022679"/>
    </source>
</evidence>
<dbReference type="InterPro" id="IPR046433">
    <property type="entry name" value="ActCoA_hydro"/>
</dbReference>
<feature type="domain" description="Acetyl-CoA hydrolase/transferase N-terminal" evidence="3">
    <location>
        <begin position="61"/>
        <end position="168"/>
    </location>
</feature>
<dbReference type="Proteomes" id="UP000234845">
    <property type="component" value="Unassembled WGS sequence"/>
</dbReference>
<dbReference type="SUPFAM" id="SSF100950">
    <property type="entry name" value="NagB/RpiA/CoA transferase-like"/>
    <property type="match status" value="2"/>
</dbReference>
<dbReference type="InterPro" id="IPR037171">
    <property type="entry name" value="NagB/RpiA_transferase-like"/>
</dbReference>
<keyword evidence="6" id="KW-1185">Reference proteome</keyword>
<feature type="domain" description="Acetyl-CoA hydrolase/transferase C-terminal" evidence="4">
    <location>
        <begin position="260"/>
        <end position="413"/>
    </location>
</feature>
<dbReference type="Pfam" id="PF13336">
    <property type="entry name" value="AcetylCoA_hyd_C"/>
    <property type="match status" value="1"/>
</dbReference>
<sequence>MEAVAAIGSGEFLWSHSMAATPTVLLDALAIHARERDLRNVNILQLHLEHAEALADPALEGHLRNRCFFAGKVTRDLINQGRADYVPIFLSEIPKLFRRGEQRIDTALVQVSSPDEHGNCSLGISVEASAAACEVAGRIVAHINPNMPRTHGDGFINLKRIDYAFTQPAPLLLHESRAVSEVDRRVGEHVASLVEDGSCLQMGIGAIPDAALACLGNRKDLGVHTEMFSDGVLALLESGVVNNSRKKVVHGRVVTSFAMGSQRLYDFVNDNPEVVFLDVEYVNSPVVIARNKQVMSINSAIQVDLSGQVCADSMGHKIYSGVGGQVDFVQGAMYSEGGKSIIALPSTARGGKVSRLVAAMASGAGVVTTRAQVDYVVTEYGIAELRGRSIAERAADLVRIAHPDFREQLAREAGRRWGCAAGRDSGIPVPPKKVSFAVVP</sequence>
<dbReference type="Gene3D" id="3.40.1080.10">
    <property type="entry name" value="Glutaconate Coenzyme A-transferase"/>
    <property type="match status" value="1"/>
</dbReference>
<dbReference type="InterPro" id="IPR026888">
    <property type="entry name" value="AcetylCoA_hyd_C"/>
</dbReference>
<dbReference type="EMBL" id="PKLZ01000012">
    <property type="protein sequence ID" value="PLW81575.1"/>
    <property type="molecule type" value="Genomic_DNA"/>
</dbReference>
<dbReference type="InterPro" id="IPR038460">
    <property type="entry name" value="AcetylCoA_hyd_C_sf"/>
</dbReference>
<keyword evidence="2 5" id="KW-0808">Transferase</keyword>
<evidence type="ECO:0000313" key="6">
    <source>
        <dbReference type="Proteomes" id="UP000234845"/>
    </source>
</evidence>
<proteinExistence type="inferred from homology"/>
<evidence type="ECO:0000259" key="4">
    <source>
        <dbReference type="Pfam" id="PF13336"/>
    </source>
</evidence>
<dbReference type="GO" id="GO:0006083">
    <property type="term" value="P:acetate metabolic process"/>
    <property type="evidence" value="ECO:0007669"/>
    <property type="project" value="InterPro"/>
</dbReference>
<accession>A0A2N5XZK5</accession>
<comment type="similarity">
    <text evidence="1">Belongs to the acetyl-CoA hydrolase/transferase family.</text>
</comment>
<comment type="caution">
    <text evidence="5">The sequence shown here is derived from an EMBL/GenBank/DDBJ whole genome shotgun (WGS) entry which is preliminary data.</text>
</comment>
<dbReference type="PANTHER" id="PTHR21432:SF20">
    <property type="entry name" value="ACETYL-COA HYDROLASE"/>
    <property type="match status" value="1"/>
</dbReference>
<dbReference type="GO" id="GO:0008775">
    <property type="term" value="F:acetate CoA-transferase activity"/>
    <property type="evidence" value="ECO:0007669"/>
    <property type="project" value="InterPro"/>
</dbReference>
<gene>
    <name evidence="5" type="ORF">CWI75_15205</name>
</gene>
<dbReference type="Gene3D" id="3.40.1080.20">
    <property type="entry name" value="Acetyl-CoA hydrolase/transferase C-terminal domain"/>
    <property type="match status" value="1"/>
</dbReference>
<evidence type="ECO:0000313" key="5">
    <source>
        <dbReference type="EMBL" id="PLW81575.1"/>
    </source>
</evidence>
<dbReference type="AlphaFoldDB" id="A0A2N5XZK5"/>
<dbReference type="Gene3D" id="3.30.750.70">
    <property type="entry name" value="4-hydroxybutyrate coenzyme like domains"/>
    <property type="match status" value="1"/>
</dbReference>
<evidence type="ECO:0000259" key="3">
    <source>
        <dbReference type="Pfam" id="PF02550"/>
    </source>
</evidence>
<dbReference type="InterPro" id="IPR003702">
    <property type="entry name" value="ActCoA_hydro_N"/>
</dbReference>
<protein>
    <submittedName>
        <fullName evidence="5">4-hydroxybutyrate CoA-transferase</fullName>
    </submittedName>
</protein>